<evidence type="ECO:0000256" key="1">
    <source>
        <dbReference type="SAM" id="MobiDB-lite"/>
    </source>
</evidence>
<proteinExistence type="predicted"/>
<accession>A0A7C5YF39</accession>
<sequence length="209" mass="23541">MPSRSILMKRVEDHFISKGYRVAEKSSADGFIKFRRHGEETVVRIIDELASRDEMLSTIIQSALDSGGGKIAYVSIPMSLVSRLGDYAFRVNKIGVLVYDERDLVEIVEGGVQTPASEEKHESEAAEKFLQEKIEALENLYTELTNKIATIEARINQLEKQSSVPKQETSASQPVETIQRTSGRKTKKPETLPSFIEDNPWVELLSNKR</sequence>
<dbReference type="EMBL" id="DRXS01000086">
    <property type="protein sequence ID" value="HHR40501.1"/>
    <property type="molecule type" value="Genomic_DNA"/>
</dbReference>
<name>A0A7C5YF39_CALS0</name>
<comment type="caution">
    <text evidence="2">The sequence shown here is derived from an EMBL/GenBank/DDBJ whole genome shotgun (WGS) entry which is preliminary data.</text>
</comment>
<dbReference type="AlphaFoldDB" id="A0A7C5YF39"/>
<protein>
    <submittedName>
        <fullName evidence="2">Uncharacterized protein</fullName>
    </submittedName>
</protein>
<feature type="compositionally biased region" description="Polar residues" evidence="1">
    <location>
        <begin position="159"/>
        <end position="181"/>
    </location>
</feature>
<evidence type="ECO:0000313" key="2">
    <source>
        <dbReference type="EMBL" id="HHR40501.1"/>
    </source>
</evidence>
<gene>
    <name evidence="2" type="ORF">ENM42_01590</name>
</gene>
<feature type="region of interest" description="Disordered" evidence="1">
    <location>
        <begin position="159"/>
        <end position="193"/>
    </location>
</feature>
<reference evidence="2" key="1">
    <citation type="journal article" date="2020" name="mSystems">
        <title>Genome- and Community-Level Interaction Insights into Carbon Utilization and Element Cycling Functions of Hydrothermarchaeota in Hydrothermal Sediment.</title>
        <authorList>
            <person name="Zhou Z."/>
            <person name="Liu Y."/>
            <person name="Xu W."/>
            <person name="Pan J."/>
            <person name="Luo Z.H."/>
            <person name="Li M."/>
        </authorList>
    </citation>
    <scope>NUCLEOTIDE SEQUENCE [LARGE SCALE GENOMIC DNA]</scope>
    <source>
        <strain evidence="2">SpSt-1084</strain>
    </source>
</reference>
<organism evidence="2">
    <name type="scientific">Caldiarchaeum subterraneum</name>
    <dbReference type="NCBI Taxonomy" id="311458"/>
    <lineage>
        <taxon>Archaea</taxon>
        <taxon>Nitrososphaerota</taxon>
        <taxon>Candidatus Caldarchaeales</taxon>
        <taxon>Candidatus Caldarchaeaceae</taxon>
        <taxon>Candidatus Caldarchaeum</taxon>
    </lineage>
</organism>